<feature type="transmembrane region" description="Helical" evidence="1">
    <location>
        <begin position="21"/>
        <end position="40"/>
    </location>
</feature>
<dbReference type="EMBL" id="GBXM01026862">
    <property type="protein sequence ID" value="JAH81715.1"/>
    <property type="molecule type" value="Transcribed_RNA"/>
</dbReference>
<protein>
    <submittedName>
        <fullName evidence="2">Uncharacterized protein</fullName>
    </submittedName>
</protein>
<name>A0A0E9VWN1_ANGAN</name>
<accession>A0A0E9VWN1</accession>
<reference evidence="2" key="2">
    <citation type="journal article" date="2015" name="Fish Shellfish Immunol.">
        <title>Early steps in the European eel (Anguilla anguilla)-Vibrio vulnificus interaction in the gills: Role of the RtxA13 toxin.</title>
        <authorList>
            <person name="Callol A."/>
            <person name="Pajuelo D."/>
            <person name="Ebbesson L."/>
            <person name="Teles M."/>
            <person name="MacKenzie S."/>
            <person name="Amaro C."/>
        </authorList>
    </citation>
    <scope>NUCLEOTIDE SEQUENCE</scope>
</reference>
<sequence length="61" mass="7192">MNKMGRMGQVVFMHQSQAKSMRLNHLMLFIVFFEVVFFLWNLNCSPNTCNACLIYTACYTF</sequence>
<reference evidence="2" key="1">
    <citation type="submission" date="2014-11" db="EMBL/GenBank/DDBJ databases">
        <authorList>
            <person name="Amaro Gonzalez C."/>
        </authorList>
    </citation>
    <scope>NUCLEOTIDE SEQUENCE</scope>
</reference>
<evidence type="ECO:0000256" key="1">
    <source>
        <dbReference type="SAM" id="Phobius"/>
    </source>
</evidence>
<dbReference type="AlphaFoldDB" id="A0A0E9VWN1"/>
<keyword evidence="1" id="KW-0472">Membrane</keyword>
<keyword evidence="1" id="KW-0812">Transmembrane</keyword>
<evidence type="ECO:0000313" key="2">
    <source>
        <dbReference type="EMBL" id="JAH81715.1"/>
    </source>
</evidence>
<keyword evidence="1" id="KW-1133">Transmembrane helix</keyword>
<proteinExistence type="predicted"/>
<organism evidence="2">
    <name type="scientific">Anguilla anguilla</name>
    <name type="common">European freshwater eel</name>
    <name type="synonym">Muraena anguilla</name>
    <dbReference type="NCBI Taxonomy" id="7936"/>
    <lineage>
        <taxon>Eukaryota</taxon>
        <taxon>Metazoa</taxon>
        <taxon>Chordata</taxon>
        <taxon>Craniata</taxon>
        <taxon>Vertebrata</taxon>
        <taxon>Euteleostomi</taxon>
        <taxon>Actinopterygii</taxon>
        <taxon>Neopterygii</taxon>
        <taxon>Teleostei</taxon>
        <taxon>Anguilliformes</taxon>
        <taxon>Anguillidae</taxon>
        <taxon>Anguilla</taxon>
    </lineage>
</organism>